<dbReference type="Proteomes" id="UP000775872">
    <property type="component" value="Unassembled WGS sequence"/>
</dbReference>
<accession>A0A9N9Z7F5</accession>
<sequence length="130" mass="15074">MLDQSMNELKSTICQQYVPKISLHIQQLSYDEDQPAGAVELFIRARAGLFRLKILCLDLETSQIRRNEVGDLIGGKAKTIAESLKTIASLEREVKYAWRIDSWASRKLDKKLLEIVERENEYFADFFTDF</sequence>
<evidence type="ECO:0000313" key="1">
    <source>
        <dbReference type="EMBL" id="CAH0050396.1"/>
    </source>
</evidence>
<evidence type="ECO:0000313" key="2">
    <source>
        <dbReference type="Proteomes" id="UP000775872"/>
    </source>
</evidence>
<protein>
    <submittedName>
        <fullName evidence="1">Uncharacterized protein</fullName>
    </submittedName>
</protein>
<reference evidence="2" key="1">
    <citation type="submission" date="2019-06" db="EMBL/GenBank/DDBJ databases">
        <authorList>
            <person name="Broberg M."/>
        </authorList>
    </citation>
    <scope>NUCLEOTIDE SEQUENCE [LARGE SCALE GENOMIC DNA]</scope>
</reference>
<dbReference type="EMBL" id="CABFOC020000035">
    <property type="protein sequence ID" value="CAH0050396.1"/>
    <property type="molecule type" value="Genomic_DNA"/>
</dbReference>
<dbReference type="AlphaFoldDB" id="A0A9N9Z7F5"/>
<reference evidence="1 2" key="2">
    <citation type="submission" date="2021-10" db="EMBL/GenBank/DDBJ databases">
        <authorList>
            <person name="Piombo E."/>
        </authorList>
    </citation>
    <scope>NUCLEOTIDE SEQUENCE [LARGE SCALE GENOMIC DNA]</scope>
</reference>
<name>A0A9N9Z7F5_9HYPO</name>
<gene>
    <name evidence="1" type="ORF">CSOL1703_00002368</name>
</gene>
<keyword evidence="2" id="KW-1185">Reference proteome</keyword>
<organism evidence="1 2">
    <name type="scientific">Clonostachys solani</name>
    <dbReference type="NCBI Taxonomy" id="160281"/>
    <lineage>
        <taxon>Eukaryota</taxon>
        <taxon>Fungi</taxon>
        <taxon>Dikarya</taxon>
        <taxon>Ascomycota</taxon>
        <taxon>Pezizomycotina</taxon>
        <taxon>Sordariomycetes</taxon>
        <taxon>Hypocreomycetidae</taxon>
        <taxon>Hypocreales</taxon>
        <taxon>Bionectriaceae</taxon>
        <taxon>Clonostachys</taxon>
    </lineage>
</organism>
<proteinExistence type="predicted"/>
<comment type="caution">
    <text evidence="1">The sequence shown here is derived from an EMBL/GenBank/DDBJ whole genome shotgun (WGS) entry which is preliminary data.</text>
</comment>